<keyword evidence="2" id="KW-1185">Reference proteome</keyword>
<gene>
    <name evidence="1" type="ORF">SAMN04490195_0687</name>
</gene>
<dbReference type="AlphaFoldDB" id="A0A1H0YKL3"/>
<protein>
    <submittedName>
        <fullName evidence="1">Uncharacterized protein</fullName>
    </submittedName>
</protein>
<evidence type="ECO:0000313" key="1">
    <source>
        <dbReference type="EMBL" id="SDQ15531.1"/>
    </source>
</evidence>
<organism evidence="1 2">
    <name type="scientific">Pseudomonas moorei</name>
    <dbReference type="NCBI Taxonomy" id="395599"/>
    <lineage>
        <taxon>Bacteria</taxon>
        <taxon>Pseudomonadati</taxon>
        <taxon>Pseudomonadota</taxon>
        <taxon>Gammaproteobacteria</taxon>
        <taxon>Pseudomonadales</taxon>
        <taxon>Pseudomonadaceae</taxon>
        <taxon>Pseudomonas</taxon>
    </lineage>
</organism>
<evidence type="ECO:0000313" key="2">
    <source>
        <dbReference type="Proteomes" id="UP000199570"/>
    </source>
</evidence>
<sequence>MSEEFFKLNSDLASAEADKDFPSLKAATGEMKLELIRGANVEKLVATSFYMGAGENRALIYAHFDDKADGRKVKLDCYKKLEAGKSYKFYPHSGAELYVWFVDNYHDSFGTGILDVEKILMQPPEPYIKGSFNFECEDTSGSGFMTVVVKDFWIKGDMS</sequence>
<proteinExistence type="predicted"/>
<dbReference type="Proteomes" id="UP000199570">
    <property type="component" value="Unassembled WGS sequence"/>
</dbReference>
<name>A0A1H0YKL3_9PSED</name>
<dbReference type="EMBL" id="FNKJ01000002">
    <property type="protein sequence ID" value="SDQ15531.1"/>
    <property type="molecule type" value="Genomic_DNA"/>
</dbReference>
<accession>A0A1H0YKL3</accession>
<reference evidence="2" key="1">
    <citation type="submission" date="2016-10" db="EMBL/GenBank/DDBJ databases">
        <authorList>
            <person name="Varghese N."/>
            <person name="Submissions S."/>
        </authorList>
    </citation>
    <scope>NUCLEOTIDE SEQUENCE [LARGE SCALE GENOMIC DNA]</scope>
    <source>
        <strain evidence="2">BS3775</strain>
    </source>
</reference>
<dbReference type="RefSeq" id="WP_090317209.1">
    <property type="nucleotide sequence ID" value="NZ_FNKJ01000002.1"/>
</dbReference>